<organism evidence="1 2">
    <name type="scientific">Pseudaminobacter soli</name>
    <name type="common">ex Zhang et al. 2022</name>
    <dbReference type="NCBI Taxonomy" id="2831468"/>
    <lineage>
        <taxon>Bacteria</taxon>
        <taxon>Pseudomonadati</taxon>
        <taxon>Pseudomonadota</taxon>
        <taxon>Alphaproteobacteria</taxon>
        <taxon>Hyphomicrobiales</taxon>
        <taxon>Phyllobacteriaceae</taxon>
        <taxon>Pseudaminobacter</taxon>
    </lineage>
</organism>
<dbReference type="InterPro" id="IPR025833">
    <property type="entry name" value="GDYXXLXY"/>
</dbReference>
<sequence length="193" mass="21168">MRRSNGLLIAAIAVALVQIGFLSWIVMARAAVLRDGREVILKVAPVDPRDLLRGDYVRLGYDISRIPTSLLVEPPQAKSTKGHMVYVRLRKGADGFWQPAAANLDAPPSGALAPEEVDILGRAYDGQSLEGDTAIRVEYGLERFYLLEGEGRAIERDMNVRNFAVVVAVGSDGTPQIKALMDGDMQLYQEPLY</sequence>
<evidence type="ECO:0000313" key="1">
    <source>
        <dbReference type="EMBL" id="MBS3649621.1"/>
    </source>
</evidence>
<dbReference type="AlphaFoldDB" id="A0A942DXY4"/>
<gene>
    <name evidence="1" type="ORF">KEU06_13485</name>
</gene>
<accession>A0A942DXY4</accession>
<dbReference type="EMBL" id="JAGWCR010000006">
    <property type="protein sequence ID" value="MBS3649621.1"/>
    <property type="molecule type" value="Genomic_DNA"/>
</dbReference>
<dbReference type="Proteomes" id="UP000680348">
    <property type="component" value="Unassembled WGS sequence"/>
</dbReference>
<dbReference type="RefSeq" id="WP_188255172.1">
    <property type="nucleotide sequence ID" value="NZ_JABVCF010000006.1"/>
</dbReference>
<name>A0A942DXY4_9HYPH</name>
<evidence type="ECO:0000313" key="2">
    <source>
        <dbReference type="Proteomes" id="UP000680348"/>
    </source>
</evidence>
<comment type="caution">
    <text evidence="1">The sequence shown here is derived from an EMBL/GenBank/DDBJ whole genome shotgun (WGS) entry which is preliminary data.</text>
</comment>
<proteinExistence type="predicted"/>
<protein>
    <submittedName>
        <fullName evidence="1">GDYXXLXY domain-containing protein</fullName>
    </submittedName>
</protein>
<dbReference type="Pfam" id="PF14345">
    <property type="entry name" value="GDYXXLXY"/>
    <property type="match status" value="1"/>
</dbReference>
<keyword evidence="2" id="KW-1185">Reference proteome</keyword>
<reference evidence="1" key="1">
    <citation type="submission" date="2021-04" db="EMBL/GenBank/DDBJ databases">
        <title>Pseudaminobacter soli sp. nov., isolated from paddy soil contaminated by heavy metals.</title>
        <authorList>
            <person name="Zhang K."/>
        </authorList>
    </citation>
    <scope>NUCLEOTIDE SEQUENCE</scope>
    <source>
        <strain evidence="1">19-2017</strain>
    </source>
</reference>